<dbReference type="AlphaFoldDB" id="A0A7S8FFU9"/>
<organism evidence="1 2">
    <name type="scientific">Candidatus Nitrospira kreftii</name>
    <dbReference type="NCBI Taxonomy" id="2652173"/>
    <lineage>
        <taxon>Bacteria</taxon>
        <taxon>Pseudomonadati</taxon>
        <taxon>Nitrospirota</taxon>
        <taxon>Nitrospiria</taxon>
        <taxon>Nitrospirales</taxon>
        <taxon>Nitrospiraceae</taxon>
        <taxon>Nitrospira</taxon>
    </lineage>
</organism>
<name>A0A7S8FFU9_9BACT</name>
<accession>A0A7S8FFU9</accession>
<sequence length="90" mass="10718">MQRHHWVITWREEEMLRVFIRNVRVTIRSFNARRRTPHERMLWTGCSGKAGVGADQPFGDGVLSQRERGMQIELLHQPGFVELNRLERHI</sequence>
<gene>
    <name evidence="1" type="ORF">Nkreftii_003043</name>
</gene>
<evidence type="ECO:0000313" key="1">
    <source>
        <dbReference type="EMBL" id="QPD05269.1"/>
    </source>
</evidence>
<protein>
    <submittedName>
        <fullName evidence="1">Uncharacterized protein</fullName>
    </submittedName>
</protein>
<dbReference type="KEGG" id="nkf:Nkreftii_003043"/>
<reference evidence="1 2" key="1">
    <citation type="journal article" date="2020" name="ISME J.">
        <title>Enrichment and physiological characterization of a novel comammox Nitrospira indicates ammonium inhibition of complete nitrification.</title>
        <authorList>
            <person name="Sakoula D."/>
            <person name="Koch H."/>
            <person name="Frank J."/>
            <person name="Jetten M.S.M."/>
            <person name="van Kessel M.A.H.J."/>
            <person name="Lucker S."/>
        </authorList>
    </citation>
    <scope>NUCLEOTIDE SEQUENCE [LARGE SCALE GENOMIC DNA]</scope>
    <source>
        <strain evidence="1">Comreactor17</strain>
    </source>
</reference>
<evidence type="ECO:0000313" key="2">
    <source>
        <dbReference type="Proteomes" id="UP000593737"/>
    </source>
</evidence>
<proteinExistence type="predicted"/>
<dbReference type="EMBL" id="CP047423">
    <property type="protein sequence ID" value="QPD05269.1"/>
    <property type="molecule type" value="Genomic_DNA"/>
</dbReference>
<dbReference type="Proteomes" id="UP000593737">
    <property type="component" value="Chromosome"/>
</dbReference>